<feature type="compositionally biased region" description="Low complexity" evidence="1">
    <location>
        <begin position="68"/>
        <end position="90"/>
    </location>
</feature>
<dbReference type="SUPFAM" id="SSF82171">
    <property type="entry name" value="DPP6 N-terminal domain-like"/>
    <property type="match status" value="1"/>
</dbReference>
<evidence type="ECO:0000313" key="3">
    <source>
        <dbReference type="Proteomes" id="UP000630887"/>
    </source>
</evidence>
<dbReference type="AlphaFoldDB" id="A0A8J3KUQ9"/>
<dbReference type="Proteomes" id="UP000630887">
    <property type="component" value="Unassembled WGS sequence"/>
</dbReference>
<dbReference type="InterPro" id="IPR011042">
    <property type="entry name" value="6-blade_b-propeller_TolB-like"/>
</dbReference>
<dbReference type="EMBL" id="BONI01000015">
    <property type="protein sequence ID" value="GIG05564.1"/>
    <property type="molecule type" value="Genomic_DNA"/>
</dbReference>
<dbReference type="Gene3D" id="2.120.10.30">
    <property type="entry name" value="TolB, C-terminal domain"/>
    <property type="match status" value="1"/>
</dbReference>
<accession>A0A8J3KUQ9</accession>
<reference evidence="2 3" key="1">
    <citation type="submission" date="2021-01" db="EMBL/GenBank/DDBJ databases">
        <title>Whole genome shotgun sequence of Catellatospora coxensis NBRC 107359.</title>
        <authorList>
            <person name="Komaki H."/>
            <person name="Tamura T."/>
        </authorList>
    </citation>
    <scope>NUCLEOTIDE SEQUENCE [LARGE SCALE GENOMIC DNA]</scope>
    <source>
        <strain evidence="2 3">NBRC 107359</strain>
    </source>
</reference>
<evidence type="ECO:0000313" key="2">
    <source>
        <dbReference type="EMBL" id="GIG05564.1"/>
    </source>
</evidence>
<evidence type="ECO:0000256" key="1">
    <source>
        <dbReference type="SAM" id="MobiDB-lite"/>
    </source>
</evidence>
<protein>
    <recommendedName>
        <fullName evidence="4">WD40 repeat protein</fullName>
    </recommendedName>
</protein>
<sequence length="381" mass="39885">MNAPMDNLRSGLADLADDVNPVDLRDRALRTSHRIGVRRTVLTSALSLVLLGSAGVTAVAMTGGGGADPDTATTPSVSASPPSPSASARPAVTGDYYFMREAGTTKLELHVLHESYPCGTPEPGTCEPVTRTEKLRTITHPADDACPWQTVTVSPDGRQVAWVVSADDPSGASGDLMIADVRGGTAQKRGSRVLCLGTGNVVWSPDSTRLYVGKMDNAGTVGVVDASSGKFSAMERDAWKEARALATGPFRGTIGEGRLTVTKADGTAPRSVPYETEHGLDAVVLGVSHDGRYAAVSTDAGDPSRRLHVADVIDMTSGRPVTFPVGEASSVWFLPDGSLVVGVSGDPRKVYRLDADLRVVAQFTVDKAQLGNRMLVQAAFG</sequence>
<evidence type="ECO:0008006" key="4">
    <source>
        <dbReference type="Google" id="ProtNLM"/>
    </source>
</evidence>
<feature type="region of interest" description="Disordered" evidence="1">
    <location>
        <begin position="66"/>
        <end position="90"/>
    </location>
</feature>
<keyword evidence="3" id="KW-1185">Reference proteome</keyword>
<name>A0A8J3KUQ9_9ACTN</name>
<comment type="caution">
    <text evidence="2">The sequence shown here is derived from an EMBL/GenBank/DDBJ whole genome shotgun (WGS) entry which is preliminary data.</text>
</comment>
<dbReference type="RefSeq" id="WP_203691997.1">
    <property type="nucleotide sequence ID" value="NZ_BAAALC010000003.1"/>
</dbReference>
<gene>
    <name evidence="2" type="ORF">Cco03nite_22640</name>
</gene>
<organism evidence="2 3">
    <name type="scientific">Catellatospora coxensis</name>
    <dbReference type="NCBI Taxonomy" id="310354"/>
    <lineage>
        <taxon>Bacteria</taxon>
        <taxon>Bacillati</taxon>
        <taxon>Actinomycetota</taxon>
        <taxon>Actinomycetes</taxon>
        <taxon>Micromonosporales</taxon>
        <taxon>Micromonosporaceae</taxon>
        <taxon>Catellatospora</taxon>
    </lineage>
</organism>
<proteinExistence type="predicted"/>